<name>A0A183TTN7_SCHSO</name>
<protein>
    <submittedName>
        <fullName evidence="5">GOLD domain-containing protein</fullName>
    </submittedName>
</protein>
<dbReference type="STRING" id="70667.A0A183TTN7"/>
<feature type="domain" description="GOLD" evidence="2">
    <location>
        <begin position="3"/>
        <end position="64"/>
    </location>
</feature>
<evidence type="ECO:0000256" key="1">
    <source>
        <dbReference type="SAM" id="Phobius"/>
    </source>
</evidence>
<reference evidence="5" key="1">
    <citation type="submission" date="2016-06" db="UniProtKB">
        <authorList>
            <consortium name="WormBaseParasite"/>
        </authorList>
    </citation>
    <scope>IDENTIFICATION</scope>
</reference>
<feature type="transmembrane region" description="Helical" evidence="1">
    <location>
        <begin position="38"/>
        <end position="60"/>
    </location>
</feature>
<keyword evidence="4" id="KW-1185">Reference proteome</keyword>
<dbReference type="Pfam" id="PF01105">
    <property type="entry name" value="EMP24_GP25L"/>
    <property type="match status" value="1"/>
</dbReference>
<proteinExistence type="predicted"/>
<dbReference type="EMBL" id="UYSU01049651">
    <property type="protein sequence ID" value="VDM06221.1"/>
    <property type="molecule type" value="Genomic_DNA"/>
</dbReference>
<gene>
    <name evidence="3" type="ORF">SSLN_LOCUS19835</name>
</gene>
<dbReference type="OrthoDB" id="5976732at2759"/>
<organism evidence="5">
    <name type="scientific">Schistocephalus solidus</name>
    <name type="common">Tapeworm</name>
    <dbReference type="NCBI Taxonomy" id="70667"/>
    <lineage>
        <taxon>Eukaryota</taxon>
        <taxon>Metazoa</taxon>
        <taxon>Spiralia</taxon>
        <taxon>Lophotrochozoa</taxon>
        <taxon>Platyhelminthes</taxon>
        <taxon>Cestoda</taxon>
        <taxon>Eucestoda</taxon>
        <taxon>Diphyllobothriidea</taxon>
        <taxon>Diphyllobothriidae</taxon>
        <taxon>Schistocephalus</taxon>
    </lineage>
</organism>
<evidence type="ECO:0000259" key="2">
    <source>
        <dbReference type="Pfam" id="PF01105"/>
    </source>
</evidence>
<keyword evidence="1" id="KW-0472">Membrane</keyword>
<dbReference type="InterPro" id="IPR009038">
    <property type="entry name" value="GOLD_dom"/>
</dbReference>
<accession>A0A183TTN7</accession>
<dbReference type="AlphaFoldDB" id="A0A183TTN7"/>
<evidence type="ECO:0000313" key="5">
    <source>
        <dbReference type="WBParaSite" id="SSLN_0002057201-mRNA-1"/>
    </source>
</evidence>
<dbReference type="WBParaSite" id="SSLN_0002057201-mRNA-1">
    <property type="protein sequence ID" value="SSLN_0002057201-mRNA-1"/>
    <property type="gene ID" value="SSLN_0002057201"/>
</dbReference>
<evidence type="ECO:0000313" key="3">
    <source>
        <dbReference type="EMBL" id="VDM06221.1"/>
    </source>
</evidence>
<reference evidence="3 4" key="2">
    <citation type="submission" date="2018-11" db="EMBL/GenBank/DDBJ databases">
        <authorList>
            <consortium name="Pathogen Informatics"/>
        </authorList>
    </citation>
    <scope>NUCLEOTIDE SEQUENCE [LARGE SCALE GENOMIC DNA]</scope>
    <source>
        <strain evidence="3 4">NST_G2</strain>
    </source>
</reference>
<evidence type="ECO:0000313" key="4">
    <source>
        <dbReference type="Proteomes" id="UP000275846"/>
    </source>
</evidence>
<keyword evidence="1" id="KW-1133">Transmembrane helix</keyword>
<keyword evidence="1" id="KW-0812">Transmembrane</keyword>
<sequence>MIVDTIATRLHRAQRLQQRSRNNAAVDRVLMETNQQRVMAWSTFQIFVMVFVGIVQTLLIRSLFDEKSSLYRLWVHGCTTDSSHAGLNY</sequence>
<dbReference type="Proteomes" id="UP000275846">
    <property type="component" value="Unassembled WGS sequence"/>
</dbReference>